<name>A0A7D6VEG8_9NOCA</name>
<evidence type="ECO:0000256" key="7">
    <source>
        <dbReference type="ARBA" id="ARBA00023033"/>
    </source>
</evidence>
<dbReference type="GO" id="GO:0004497">
    <property type="term" value="F:monooxygenase activity"/>
    <property type="evidence" value="ECO:0007669"/>
    <property type="project" value="UniProtKB-KW"/>
</dbReference>
<dbReference type="RefSeq" id="WP_181584317.1">
    <property type="nucleotide sequence ID" value="NZ_CP059399.1"/>
</dbReference>
<evidence type="ECO:0000256" key="3">
    <source>
        <dbReference type="ARBA" id="ARBA00022617"/>
    </source>
</evidence>
<dbReference type="GO" id="GO:0020037">
    <property type="term" value="F:heme binding"/>
    <property type="evidence" value="ECO:0007669"/>
    <property type="project" value="InterPro"/>
</dbReference>
<evidence type="ECO:0000256" key="4">
    <source>
        <dbReference type="ARBA" id="ARBA00022723"/>
    </source>
</evidence>
<accession>A0A7D6VEG8</accession>
<evidence type="ECO:0000256" key="8">
    <source>
        <dbReference type="RuleBase" id="RU000461"/>
    </source>
</evidence>
<dbReference type="Pfam" id="PF00067">
    <property type="entry name" value="p450"/>
    <property type="match status" value="2"/>
</dbReference>
<dbReference type="Gene3D" id="1.10.630.10">
    <property type="entry name" value="Cytochrome P450"/>
    <property type="match status" value="1"/>
</dbReference>
<keyword evidence="6 8" id="KW-0408">Iron</keyword>
<dbReference type="PRINTS" id="PR00359">
    <property type="entry name" value="BP450"/>
</dbReference>
<evidence type="ECO:0000256" key="1">
    <source>
        <dbReference type="ARBA" id="ARBA00001971"/>
    </source>
</evidence>
<keyword evidence="7 8" id="KW-0503">Monooxygenase</keyword>
<dbReference type="FunFam" id="1.10.630.10:FF:000018">
    <property type="entry name" value="Cytochrome P450 monooxygenase"/>
    <property type="match status" value="1"/>
</dbReference>
<evidence type="ECO:0000256" key="6">
    <source>
        <dbReference type="ARBA" id="ARBA00023004"/>
    </source>
</evidence>
<keyword evidence="4 8" id="KW-0479">Metal-binding</keyword>
<evidence type="ECO:0000256" key="2">
    <source>
        <dbReference type="ARBA" id="ARBA00010617"/>
    </source>
</evidence>
<protein>
    <submittedName>
        <fullName evidence="9">Cytochrome P450</fullName>
    </submittedName>
</protein>
<proteinExistence type="inferred from homology"/>
<dbReference type="SUPFAM" id="SSF48264">
    <property type="entry name" value="Cytochrome P450"/>
    <property type="match status" value="1"/>
</dbReference>
<keyword evidence="5 8" id="KW-0560">Oxidoreductase</keyword>
<sequence>MTIEPLALDLTGVDIQGENARIRERGPVALIELMGVPAWSVTDADVLKRLLADPRVSKSASQHWPAFIDGTVSAEWPLFPWVVAENMFTAYGADHRRLRKLVSPAFTNRRTMALKPRIEEIVNTLLDKLAATEAGEIADLREGFAYPVPIQVITELLGVPESMEAGLRICVARFFDTEISPDAAVANYIEMGGLIAELVAFRRDNPGDDMTSVLISTRDEDGERLTEKEMIDTLMLVINAGHETTVNLLDQAIFLLLTHPEQLAAVRAGQASWEDVIEETLRVESPVAHLPLRYAVEDIEIDGIRIAKGEAILASYAAAGRDPKVHGATADAFDVTRVTKDHLAFGHGAHHCIGAPLARLEASIALPALFERFPKLALAVDPAEVAPVIGFISNGHRELPVRLTAE</sequence>
<dbReference type="InterPro" id="IPR002397">
    <property type="entry name" value="Cyt_P450_B"/>
</dbReference>
<dbReference type="Proteomes" id="UP000515512">
    <property type="component" value="Chromosome"/>
</dbReference>
<comment type="similarity">
    <text evidence="2 8">Belongs to the cytochrome P450 family.</text>
</comment>
<dbReference type="KEGG" id="nhu:H0264_13770"/>
<evidence type="ECO:0000313" key="9">
    <source>
        <dbReference type="EMBL" id="QLY33153.1"/>
    </source>
</evidence>
<dbReference type="PANTHER" id="PTHR46696:SF1">
    <property type="entry name" value="CYTOCHROME P450 YJIB-RELATED"/>
    <property type="match status" value="1"/>
</dbReference>
<dbReference type="PRINTS" id="PR00385">
    <property type="entry name" value="P450"/>
</dbReference>
<dbReference type="CDD" id="cd11029">
    <property type="entry name" value="CYP107-like"/>
    <property type="match status" value="1"/>
</dbReference>
<evidence type="ECO:0000256" key="5">
    <source>
        <dbReference type="ARBA" id="ARBA00023002"/>
    </source>
</evidence>
<dbReference type="GO" id="GO:0016705">
    <property type="term" value="F:oxidoreductase activity, acting on paired donors, with incorporation or reduction of molecular oxygen"/>
    <property type="evidence" value="ECO:0007669"/>
    <property type="project" value="InterPro"/>
</dbReference>
<gene>
    <name evidence="9" type="ORF">H0264_13770</name>
</gene>
<dbReference type="PROSITE" id="PS00086">
    <property type="entry name" value="CYTOCHROME_P450"/>
    <property type="match status" value="1"/>
</dbReference>
<organism evidence="9 10">
    <name type="scientific">Nocardia huaxiensis</name>
    <dbReference type="NCBI Taxonomy" id="2755382"/>
    <lineage>
        <taxon>Bacteria</taxon>
        <taxon>Bacillati</taxon>
        <taxon>Actinomycetota</taxon>
        <taxon>Actinomycetes</taxon>
        <taxon>Mycobacteriales</taxon>
        <taxon>Nocardiaceae</taxon>
        <taxon>Nocardia</taxon>
    </lineage>
</organism>
<dbReference type="EMBL" id="CP059399">
    <property type="protein sequence ID" value="QLY33153.1"/>
    <property type="molecule type" value="Genomic_DNA"/>
</dbReference>
<dbReference type="PANTHER" id="PTHR46696">
    <property type="entry name" value="P450, PUTATIVE (EUROFUNG)-RELATED"/>
    <property type="match status" value="1"/>
</dbReference>
<dbReference type="InterPro" id="IPR001128">
    <property type="entry name" value="Cyt_P450"/>
</dbReference>
<keyword evidence="10" id="KW-1185">Reference proteome</keyword>
<dbReference type="GO" id="GO:0005506">
    <property type="term" value="F:iron ion binding"/>
    <property type="evidence" value="ECO:0007669"/>
    <property type="project" value="InterPro"/>
</dbReference>
<evidence type="ECO:0000313" key="10">
    <source>
        <dbReference type="Proteomes" id="UP000515512"/>
    </source>
</evidence>
<dbReference type="InterPro" id="IPR036396">
    <property type="entry name" value="Cyt_P450_sf"/>
</dbReference>
<reference evidence="9 10" key="1">
    <citation type="submission" date="2020-07" db="EMBL/GenBank/DDBJ databases">
        <authorList>
            <person name="Zhuang K."/>
            <person name="Ran Y."/>
        </authorList>
    </citation>
    <scope>NUCLEOTIDE SEQUENCE [LARGE SCALE GENOMIC DNA]</scope>
    <source>
        <strain evidence="9 10">WCH-YHL-001</strain>
    </source>
</reference>
<comment type="cofactor">
    <cofactor evidence="1">
        <name>heme</name>
        <dbReference type="ChEBI" id="CHEBI:30413"/>
    </cofactor>
</comment>
<keyword evidence="3 8" id="KW-0349">Heme</keyword>
<dbReference type="AlphaFoldDB" id="A0A7D6VEG8"/>
<dbReference type="InterPro" id="IPR017972">
    <property type="entry name" value="Cyt_P450_CS"/>
</dbReference>